<keyword evidence="2" id="KW-1185">Reference proteome</keyword>
<dbReference type="InterPro" id="IPR046074">
    <property type="entry name" value="DUF6092"/>
</dbReference>
<name>A0A2T0TTG9_9ACTN</name>
<accession>A0A2T0TTG9</accession>
<dbReference type="Proteomes" id="UP000239210">
    <property type="component" value="Unassembled WGS sequence"/>
</dbReference>
<dbReference type="Pfam" id="PF19585">
    <property type="entry name" value="DUF6092"/>
    <property type="match status" value="1"/>
</dbReference>
<dbReference type="EMBL" id="PVTG01000007">
    <property type="protein sequence ID" value="PRY49002.1"/>
    <property type="molecule type" value="Genomic_DNA"/>
</dbReference>
<evidence type="ECO:0000313" key="2">
    <source>
        <dbReference type="Proteomes" id="UP000239210"/>
    </source>
</evidence>
<gene>
    <name evidence="1" type="ORF">LY71_10784</name>
</gene>
<dbReference type="OrthoDB" id="3696374at2"/>
<proteinExistence type="predicted"/>
<reference evidence="1 2" key="1">
    <citation type="submission" date="2018-03" db="EMBL/GenBank/DDBJ databases">
        <title>Genomic Encyclopedia of Archaeal and Bacterial Type Strains, Phase II (KMG-II): from individual species to whole genera.</title>
        <authorList>
            <person name="Goeker M."/>
        </authorList>
    </citation>
    <scope>NUCLEOTIDE SEQUENCE [LARGE SCALE GENOMIC DNA]</scope>
    <source>
        <strain evidence="1 2">DSM 45416</strain>
    </source>
</reference>
<dbReference type="AlphaFoldDB" id="A0A2T0TTG9"/>
<dbReference type="RefSeq" id="WP_106277380.1">
    <property type="nucleotide sequence ID" value="NZ_PVTG01000007.1"/>
</dbReference>
<protein>
    <submittedName>
        <fullName evidence="1">Uncharacterized protein</fullName>
    </submittedName>
</protein>
<evidence type="ECO:0000313" key="1">
    <source>
        <dbReference type="EMBL" id="PRY49002.1"/>
    </source>
</evidence>
<organism evidence="1 2">
    <name type="scientific">Geodermatophilus tzadiensis</name>
    <dbReference type="NCBI Taxonomy" id="1137988"/>
    <lineage>
        <taxon>Bacteria</taxon>
        <taxon>Bacillati</taxon>
        <taxon>Actinomycetota</taxon>
        <taxon>Actinomycetes</taxon>
        <taxon>Geodermatophilales</taxon>
        <taxon>Geodermatophilaceae</taxon>
        <taxon>Geodermatophilus</taxon>
    </lineage>
</organism>
<sequence>MPSSDRAWVLDEDEALELLAYLLTAARTQVDEAAEYGPLRLLTAAHRLADRIAPRSSDATAAFLAGPLGQVPELAVPREDREGYVGRLDDLCRALAAHLTARWAPDRSGPT</sequence>
<comment type="caution">
    <text evidence="1">The sequence shown here is derived from an EMBL/GenBank/DDBJ whole genome shotgun (WGS) entry which is preliminary data.</text>
</comment>